<reference evidence="5 6" key="1">
    <citation type="submission" date="2020-02" db="EMBL/GenBank/DDBJ databases">
        <title>Whole genome sequence of Halogeometricum borinquense strain wsp4.</title>
        <authorList>
            <person name="Verma D.K."/>
            <person name="Gopal K."/>
            <person name="Prasad E.S."/>
        </authorList>
    </citation>
    <scope>NUCLEOTIDE SEQUENCE [LARGE SCALE GENOMIC DNA]</scope>
    <source>
        <strain evidence="6">wsp4</strain>
    </source>
</reference>
<evidence type="ECO:0000256" key="1">
    <source>
        <dbReference type="ARBA" id="ARBA00022723"/>
    </source>
</evidence>
<dbReference type="Proteomes" id="UP000465846">
    <property type="component" value="Chromosome"/>
</dbReference>
<feature type="domain" description="Blue (type 1) copper" evidence="4">
    <location>
        <begin position="213"/>
        <end position="297"/>
    </location>
</feature>
<feature type="compositionally biased region" description="Low complexity" evidence="3">
    <location>
        <begin position="160"/>
        <end position="172"/>
    </location>
</feature>
<keyword evidence="2" id="KW-0186">Copper</keyword>
<evidence type="ECO:0000313" key="5">
    <source>
        <dbReference type="EMBL" id="QIB73191.1"/>
    </source>
</evidence>
<dbReference type="SUPFAM" id="SSF49503">
    <property type="entry name" value="Cupredoxins"/>
    <property type="match status" value="2"/>
</dbReference>
<dbReference type="Gene3D" id="2.60.40.420">
    <property type="entry name" value="Cupredoxins - blue copper proteins"/>
    <property type="match status" value="2"/>
</dbReference>
<dbReference type="Pfam" id="PF00127">
    <property type="entry name" value="Copper-bind"/>
    <property type="match status" value="2"/>
</dbReference>
<dbReference type="EMBL" id="CP048739">
    <property type="protein sequence ID" value="QIB73191.1"/>
    <property type="molecule type" value="Genomic_DNA"/>
</dbReference>
<dbReference type="NCBIfam" id="TIGR03102">
    <property type="entry name" value="halo_cynanin"/>
    <property type="match status" value="2"/>
</dbReference>
<sequence>MTTYSRREMLIGTGALMGSALLARPARAADATDLTEWLAKTDGADTVVDATGRDEVVVEVGTAGNGGDFGFSPAVVRVSPETTVTWKWTGKGGSHNVVAEDGTFESEYYSDAGATFAQTVSTAGVIPYACAPHSAMGMRGALVVGDVEVTLPGGTGASGEAGASASDGSTGESESDETSADASAQSFDGWLAGTDNYDGLEDHRGESEVTIEVGATGNGGEFAFEPAAIHIDPGTVVRWEWVGTAGAYDVMDEQVGYASDQLRGTGHEYALAFDGDGLSKYECTKYGDKGMRGVVLVGDGPVDVLTPKGVGVAAGTVGLATAGAVLGVGLHLRTMSEYDPERDDN</sequence>
<accession>A0A6C0UFY5</accession>
<evidence type="ECO:0000256" key="2">
    <source>
        <dbReference type="ARBA" id="ARBA00023008"/>
    </source>
</evidence>
<feature type="region of interest" description="Disordered" evidence="3">
    <location>
        <begin position="153"/>
        <end position="185"/>
    </location>
</feature>
<dbReference type="RefSeq" id="WP_163485310.1">
    <property type="nucleotide sequence ID" value="NZ_CP048739.1"/>
</dbReference>
<dbReference type="GO" id="GO:0009055">
    <property type="term" value="F:electron transfer activity"/>
    <property type="evidence" value="ECO:0007669"/>
    <property type="project" value="InterPro"/>
</dbReference>
<protein>
    <submittedName>
        <fullName evidence="5">Halocyanin domain-containing protein</fullName>
    </submittedName>
</protein>
<evidence type="ECO:0000313" key="6">
    <source>
        <dbReference type="Proteomes" id="UP000465846"/>
    </source>
</evidence>
<dbReference type="CDD" id="cd04220">
    <property type="entry name" value="Halocyanin"/>
    <property type="match status" value="1"/>
</dbReference>
<dbReference type="PROSITE" id="PS51318">
    <property type="entry name" value="TAT"/>
    <property type="match status" value="1"/>
</dbReference>
<feature type="domain" description="Blue (type 1) copper" evidence="4">
    <location>
        <begin position="59"/>
        <end position="144"/>
    </location>
</feature>
<proteinExistence type="predicted"/>
<evidence type="ECO:0000259" key="4">
    <source>
        <dbReference type="Pfam" id="PF00127"/>
    </source>
</evidence>
<organism evidence="5 6">
    <name type="scientific">Halogeometricum borinquense</name>
    <dbReference type="NCBI Taxonomy" id="60847"/>
    <lineage>
        <taxon>Archaea</taxon>
        <taxon>Methanobacteriati</taxon>
        <taxon>Methanobacteriota</taxon>
        <taxon>Stenosarchaea group</taxon>
        <taxon>Halobacteria</taxon>
        <taxon>Halobacteriales</taxon>
        <taxon>Haloferacaceae</taxon>
        <taxon>Halogeometricum</taxon>
    </lineage>
</organism>
<dbReference type="InterPro" id="IPR000923">
    <property type="entry name" value="BlueCu_1"/>
</dbReference>
<evidence type="ECO:0000256" key="3">
    <source>
        <dbReference type="SAM" id="MobiDB-lite"/>
    </source>
</evidence>
<dbReference type="GO" id="GO:0005507">
    <property type="term" value="F:copper ion binding"/>
    <property type="evidence" value="ECO:0007669"/>
    <property type="project" value="InterPro"/>
</dbReference>
<dbReference type="GeneID" id="44078171"/>
<gene>
    <name evidence="5" type="ORF">G3I44_02180</name>
</gene>
<dbReference type="InterPro" id="IPR006311">
    <property type="entry name" value="TAT_signal"/>
</dbReference>
<dbReference type="AlphaFoldDB" id="A0A6C0UFY5"/>
<keyword evidence="1" id="KW-0479">Metal-binding</keyword>
<dbReference type="InterPro" id="IPR008972">
    <property type="entry name" value="Cupredoxin"/>
</dbReference>
<name>A0A6C0UFY5_9EURY</name>
<dbReference type="InterPro" id="IPR017533">
    <property type="entry name" value="Halocyanin"/>
</dbReference>